<keyword evidence="2" id="KW-1185">Reference proteome</keyword>
<organism evidence="1 2">
    <name type="scientific">Salipiger marinus</name>
    <dbReference type="NCBI Taxonomy" id="555512"/>
    <lineage>
        <taxon>Bacteria</taxon>
        <taxon>Pseudomonadati</taxon>
        <taxon>Pseudomonadota</taxon>
        <taxon>Alphaproteobacteria</taxon>
        <taxon>Rhodobacterales</taxon>
        <taxon>Roseobacteraceae</taxon>
        <taxon>Salipiger</taxon>
    </lineage>
</organism>
<sequence>MTHAFQSLARHFAYLRTRSTLRALPLRTRMDCNLDGREDALAHRAVYGA</sequence>
<evidence type="ECO:0000313" key="2">
    <source>
        <dbReference type="Proteomes" id="UP000199093"/>
    </source>
</evidence>
<reference evidence="1 2" key="1">
    <citation type="submission" date="2016-10" db="EMBL/GenBank/DDBJ databases">
        <authorList>
            <person name="de Groot N.N."/>
        </authorList>
    </citation>
    <scope>NUCLEOTIDE SEQUENCE [LARGE SCALE GENOMIC DNA]</scope>
    <source>
        <strain evidence="1 2">DSM 26424</strain>
    </source>
</reference>
<proteinExistence type="predicted"/>
<accession>A0A1G8T677</accession>
<evidence type="ECO:0008006" key="3">
    <source>
        <dbReference type="Google" id="ProtNLM"/>
    </source>
</evidence>
<evidence type="ECO:0000313" key="1">
    <source>
        <dbReference type="EMBL" id="SDJ37072.1"/>
    </source>
</evidence>
<gene>
    <name evidence="1" type="ORF">SAMN04487993_102820</name>
</gene>
<protein>
    <recommendedName>
        <fullName evidence="3">Glyceraldehyde-3-phosphate dehydrogenase</fullName>
    </recommendedName>
</protein>
<dbReference type="EMBL" id="FNEJ01000028">
    <property type="protein sequence ID" value="SDJ37072.1"/>
    <property type="molecule type" value="Genomic_DNA"/>
</dbReference>
<dbReference type="RefSeq" id="WP_089851344.1">
    <property type="nucleotide sequence ID" value="NZ_FNEJ01000028.1"/>
</dbReference>
<dbReference type="AlphaFoldDB" id="A0A1G8T677"/>
<dbReference type="OrthoDB" id="7869442at2"/>
<name>A0A1G8T677_9RHOB</name>
<dbReference type="Proteomes" id="UP000199093">
    <property type="component" value="Unassembled WGS sequence"/>
</dbReference>